<name>A0ABY6GGZ8_9PROT</name>
<evidence type="ECO:0000313" key="1">
    <source>
        <dbReference type="EMBL" id="UYH50562.1"/>
    </source>
</evidence>
<proteinExistence type="predicted"/>
<sequence length="203" mass="23093">MPPKTYLDENGKPRLIRVRKRTYPSRKNPLLHDRLEGVWYPDLVGKIHRYPKTEEDYKKLQERQRERVKVLRAEGKWLSHGKGVPKGWGGKKQLLLETRAKAARDAEKIMTYLLKEKLVDDDEMGNSALKAAFQIIVAEAPHPNTADPTTLHAYPLKDRISAMRTVLEYTKAKPATKNVVEHGVAESYLENLKKAALASDGAD</sequence>
<reference evidence="1" key="1">
    <citation type="submission" date="2022-10" db="EMBL/GenBank/DDBJ databases">
        <title>Candidatus Kirkpatrella diaphorinas gen. nov., sp. nov., an uncultured endosymbiont identified in a population of Diaphorina citri from Hawaii.</title>
        <authorList>
            <person name="Henry E.M."/>
            <person name="Carlson C.R."/>
            <person name="Kuo Y.-W."/>
        </authorList>
    </citation>
    <scope>NUCLEOTIDE SEQUENCE</scope>
    <source>
        <strain evidence="1">CADCRV1</strain>
    </source>
</reference>
<protein>
    <submittedName>
        <fullName evidence="1">Uncharacterized protein</fullName>
    </submittedName>
</protein>
<keyword evidence="2" id="KW-1185">Reference proteome</keyword>
<gene>
    <name evidence="1" type="ORF">N5W20_05390</name>
</gene>
<accession>A0ABY6GGZ8</accession>
<dbReference type="RefSeq" id="WP_319806147.1">
    <property type="nucleotide sequence ID" value="NZ_CP107052.1"/>
</dbReference>
<dbReference type="EMBL" id="CP107052">
    <property type="protein sequence ID" value="UYH50562.1"/>
    <property type="molecule type" value="Genomic_DNA"/>
</dbReference>
<organism evidence="1 2">
    <name type="scientific">Candidatus Kirkpatrickella diaphorinae</name>
    <dbReference type="NCBI Taxonomy" id="2984322"/>
    <lineage>
        <taxon>Bacteria</taxon>
        <taxon>Pseudomonadati</taxon>
        <taxon>Pseudomonadota</taxon>
        <taxon>Alphaproteobacteria</taxon>
        <taxon>Acetobacterales</taxon>
        <taxon>Acetobacteraceae</taxon>
        <taxon>Candidatus Kirkpatrickella</taxon>
    </lineage>
</organism>
<evidence type="ECO:0000313" key="2">
    <source>
        <dbReference type="Proteomes" id="UP001163831"/>
    </source>
</evidence>
<dbReference type="Proteomes" id="UP001163831">
    <property type="component" value="Chromosome"/>
</dbReference>